<dbReference type="Pfam" id="PF12804">
    <property type="entry name" value="NTP_transf_3"/>
    <property type="match status" value="1"/>
</dbReference>
<evidence type="ECO:0000313" key="10">
    <source>
        <dbReference type="EMBL" id="MEJ2886553.1"/>
    </source>
</evidence>
<evidence type="ECO:0000256" key="8">
    <source>
        <dbReference type="HAMAP-Rule" id="MF_00316"/>
    </source>
</evidence>
<keyword evidence="5 8" id="KW-0460">Magnesium</keyword>
<evidence type="ECO:0000256" key="6">
    <source>
        <dbReference type="ARBA" id="ARBA00023134"/>
    </source>
</evidence>
<sequence length="217" mass="22576">MTTAGVVLAGGRSRRMGRDKAVLRRDGTTLLAHVLDVLAAAVDGPLVVVGAADTPRELPPETAGRPWRARCAVVADPVADRGPLLGLATGLSAVRGATTAFVAAVDLPHLHTDLVRAVLAHRVPPVEVALPILDGHRQHLLAAYATELAGRAEDLLARGERSVGALIAASRVRELDAATLLADPGLAARDPGLLGACGVNTPEEWERARREQPGGRT</sequence>
<evidence type="ECO:0000256" key="4">
    <source>
        <dbReference type="ARBA" id="ARBA00022741"/>
    </source>
</evidence>
<comment type="similarity">
    <text evidence="8">Belongs to the MobA family.</text>
</comment>
<keyword evidence="10" id="KW-0548">Nucleotidyltransferase</keyword>
<dbReference type="InterPro" id="IPR025877">
    <property type="entry name" value="MobA-like_NTP_Trfase"/>
</dbReference>
<keyword evidence="7 8" id="KW-0501">Molybdenum cofactor biosynthesis</keyword>
<feature type="binding site" evidence="8">
    <location>
        <position position="106"/>
    </location>
    <ligand>
        <name>GTP</name>
        <dbReference type="ChEBI" id="CHEBI:37565"/>
    </ligand>
</feature>
<reference evidence="10 11" key="1">
    <citation type="submission" date="2024-03" db="EMBL/GenBank/DDBJ databases">
        <title>Actinomycetospora sp. OC33-EN06, a novel actinomycete isolated from wild orchid (Aerides multiflora).</title>
        <authorList>
            <person name="Suriyachadkun C."/>
        </authorList>
    </citation>
    <scope>NUCLEOTIDE SEQUENCE [LARGE SCALE GENOMIC DNA]</scope>
    <source>
        <strain evidence="10 11">OC33-EN06</strain>
    </source>
</reference>
<dbReference type="SUPFAM" id="SSF53448">
    <property type="entry name" value="Nucleotide-diphospho-sugar transferases"/>
    <property type="match status" value="1"/>
</dbReference>
<keyword evidence="4 8" id="KW-0547">Nucleotide-binding</keyword>
<dbReference type="CDD" id="cd02503">
    <property type="entry name" value="MobA"/>
    <property type="match status" value="1"/>
</dbReference>
<dbReference type="EMBL" id="JBBEGL010000002">
    <property type="protein sequence ID" value="MEJ2886553.1"/>
    <property type="molecule type" value="Genomic_DNA"/>
</dbReference>
<dbReference type="RefSeq" id="WP_337713028.1">
    <property type="nucleotide sequence ID" value="NZ_JBBEGL010000002.1"/>
</dbReference>
<protein>
    <recommendedName>
        <fullName evidence="8">Probable molybdenum cofactor guanylyltransferase</fullName>
        <shortName evidence="8">MoCo guanylyltransferase</shortName>
        <ecNumber evidence="8">2.7.7.77</ecNumber>
    </recommendedName>
    <alternativeName>
        <fullName evidence="8">GTP:molybdopterin guanylyltransferase</fullName>
    </alternativeName>
    <alternativeName>
        <fullName evidence="8">Mo-MPT guanylyltransferase</fullName>
    </alternativeName>
    <alternativeName>
        <fullName evidence="8">Molybdopterin guanylyltransferase</fullName>
    </alternativeName>
    <alternativeName>
        <fullName evidence="8">Molybdopterin-guanine dinucleotide synthase</fullName>
        <shortName evidence="8">MGD synthase</shortName>
    </alternativeName>
</protein>
<evidence type="ECO:0000256" key="1">
    <source>
        <dbReference type="ARBA" id="ARBA00022490"/>
    </source>
</evidence>
<dbReference type="PANTHER" id="PTHR19136:SF81">
    <property type="entry name" value="MOLYBDENUM COFACTOR GUANYLYLTRANSFERASE"/>
    <property type="match status" value="1"/>
</dbReference>
<evidence type="ECO:0000313" key="11">
    <source>
        <dbReference type="Proteomes" id="UP001370100"/>
    </source>
</evidence>
<dbReference type="InterPro" id="IPR013482">
    <property type="entry name" value="Molybde_CF_guanTrfase"/>
</dbReference>
<feature type="binding site" evidence="8">
    <location>
        <position position="106"/>
    </location>
    <ligand>
        <name>Mg(2+)</name>
        <dbReference type="ChEBI" id="CHEBI:18420"/>
    </ligand>
</feature>
<name>A0ABU8N4E2_9PSEU</name>
<evidence type="ECO:0000256" key="5">
    <source>
        <dbReference type="ARBA" id="ARBA00022842"/>
    </source>
</evidence>
<evidence type="ECO:0000256" key="3">
    <source>
        <dbReference type="ARBA" id="ARBA00022723"/>
    </source>
</evidence>
<comment type="domain">
    <text evidence="8">The N-terminal domain determines nucleotide recognition and specific binding, while the C-terminal domain determines the specific binding to the target protein.</text>
</comment>
<organism evidence="10 11">
    <name type="scientific">Actinomycetospora aeridis</name>
    <dbReference type="NCBI Taxonomy" id="3129231"/>
    <lineage>
        <taxon>Bacteria</taxon>
        <taxon>Bacillati</taxon>
        <taxon>Actinomycetota</taxon>
        <taxon>Actinomycetes</taxon>
        <taxon>Pseudonocardiales</taxon>
        <taxon>Pseudonocardiaceae</taxon>
        <taxon>Actinomycetospora</taxon>
    </lineage>
</organism>
<comment type="subcellular location">
    <subcellularLocation>
        <location evidence="8">Cytoplasm</location>
    </subcellularLocation>
</comment>
<dbReference type="Proteomes" id="UP001370100">
    <property type="component" value="Unassembled WGS sequence"/>
</dbReference>
<keyword evidence="3 8" id="KW-0479">Metal-binding</keyword>
<dbReference type="EC" id="2.7.7.77" evidence="8"/>
<comment type="caution">
    <text evidence="8">Lacks conserved residue(s) required for the propagation of feature annotation.</text>
</comment>
<proteinExistence type="inferred from homology"/>
<accession>A0ABU8N4E2</accession>
<dbReference type="GO" id="GO:0061603">
    <property type="term" value="F:molybdenum cofactor guanylyltransferase activity"/>
    <property type="evidence" value="ECO:0007669"/>
    <property type="project" value="UniProtKB-EC"/>
</dbReference>
<dbReference type="Gene3D" id="3.90.550.10">
    <property type="entry name" value="Spore Coat Polysaccharide Biosynthesis Protein SpsA, Chain A"/>
    <property type="match status" value="1"/>
</dbReference>
<feature type="binding site" evidence="8">
    <location>
        <position position="76"/>
    </location>
    <ligand>
        <name>GTP</name>
        <dbReference type="ChEBI" id="CHEBI:37565"/>
    </ligand>
</feature>
<comment type="cofactor">
    <cofactor evidence="8">
        <name>Mg(2+)</name>
        <dbReference type="ChEBI" id="CHEBI:18420"/>
    </cofactor>
</comment>
<evidence type="ECO:0000259" key="9">
    <source>
        <dbReference type="Pfam" id="PF12804"/>
    </source>
</evidence>
<keyword evidence="2 8" id="KW-0808">Transferase</keyword>
<comment type="function">
    <text evidence="8">Transfers a GMP moiety from GTP to Mo-molybdopterin (Mo-MPT) cofactor (Moco or molybdenum cofactor) to form Mo-molybdopterin guanine dinucleotide (Mo-MGD) cofactor.</text>
</comment>
<dbReference type="HAMAP" id="MF_00316">
    <property type="entry name" value="MobA"/>
    <property type="match status" value="1"/>
</dbReference>
<evidence type="ECO:0000256" key="7">
    <source>
        <dbReference type="ARBA" id="ARBA00023150"/>
    </source>
</evidence>
<keyword evidence="1 8" id="KW-0963">Cytoplasm</keyword>
<keyword evidence="11" id="KW-1185">Reference proteome</keyword>
<dbReference type="InterPro" id="IPR029044">
    <property type="entry name" value="Nucleotide-diphossugar_trans"/>
</dbReference>
<evidence type="ECO:0000256" key="2">
    <source>
        <dbReference type="ARBA" id="ARBA00022679"/>
    </source>
</evidence>
<dbReference type="PANTHER" id="PTHR19136">
    <property type="entry name" value="MOLYBDENUM COFACTOR GUANYLYLTRANSFERASE"/>
    <property type="match status" value="1"/>
</dbReference>
<feature type="domain" description="MobA-like NTP transferase" evidence="9">
    <location>
        <begin position="5"/>
        <end position="163"/>
    </location>
</feature>
<comment type="catalytic activity">
    <reaction evidence="8">
        <text>Mo-molybdopterin + GTP + H(+) = Mo-molybdopterin guanine dinucleotide + diphosphate</text>
        <dbReference type="Rhea" id="RHEA:34243"/>
        <dbReference type="ChEBI" id="CHEBI:15378"/>
        <dbReference type="ChEBI" id="CHEBI:33019"/>
        <dbReference type="ChEBI" id="CHEBI:37565"/>
        <dbReference type="ChEBI" id="CHEBI:71302"/>
        <dbReference type="ChEBI" id="CHEBI:71310"/>
        <dbReference type="EC" id="2.7.7.77"/>
    </reaction>
</comment>
<feature type="binding site" evidence="8">
    <location>
        <position position="20"/>
    </location>
    <ligand>
        <name>GTP</name>
        <dbReference type="ChEBI" id="CHEBI:37565"/>
    </ligand>
</feature>
<keyword evidence="6 8" id="KW-0342">GTP-binding</keyword>
<feature type="binding site" evidence="8">
    <location>
        <begin position="8"/>
        <end position="10"/>
    </location>
    <ligand>
        <name>GTP</name>
        <dbReference type="ChEBI" id="CHEBI:37565"/>
    </ligand>
</feature>
<comment type="caution">
    <text evidence="10">The sequence shown here is derived from an EMBL/GenBank/DDBJ whole genome shotgun (WGS) entry which is preliminary data.</text>
</comment>
<gene>
    <name evidence="8" type="primary">mobA</name>
    <name evidence="10" type="ORF">WCD41_08830</name>
</gene>